<evidence type="ECO:0000256" key="1">
    <source>
        <dbReference type="SAM" id="SignalP"/>
    </source>
</evidence>
<dbReference type="Proteomes" id="UP000008229">
    <property type="component" value="Chromosome"/>
</dbReference>
<dbReference type="KEGG" id="cwo:Cwoe_5344"/>
<reference evidence="3" key="2">
    <citation type="submission" date="2010-01" db="EMBL/GenBank/DDBJ databases">
        <title>The complete genome of Conexibacter woesei DSM 14684.</title>
        <authorList>
            <consortium name="US DOE Joint Genome Institute (JGI-PGF)"/>
            <person name="Lucas S."/>
            <person name="Copeland A."/>
            <person name="Lapidus A."/>
            <person name="Glavina del Rio T."/>
            <person name="Dalin E."/>
            <person name="Tice H."/>
            <person name="Bruce D."/>
            <person name="Goodwin L."/>
            <person name="Pitluck S."/>
            <person name="Kyrpides N."/>
            <person name="Mavromatis K."/>
            <person name="Ivanova N."/>
            <person name="Mikhailova N."/>
            <person name="Chertkov O."/>
            <person name="Brettin T."/>
            <person name="Detter J.C."/>
            <person name="Han C."/>
            <person name="Larimer F."/>
            <person name="Land M."/>
            <person name="Hauser L."/>
            <person name="Markowitz V."/>
            <person name="Cheng J.-F."/>
            <person name="Hugenholtz P."/>
            <person name="Woyke T."/>
            <person name="Wu D."/>
            <person name="Pukall R."/>
            <person name="Steenblock K."/>
            <person name="Schneider S."/>
            <person name="Klenk H.-P."/>
            <person name="Eisen J.A."/>
        </authorList>
    </citation>
    <scope>NUCLEOTIDE SEQUENCE [LARGE SCALE GENOMIC DNA]</scope>
    <source>
        <strain evidence="3">DSM 14684 / CIP 108061 / JCM 11494 / NBRC 100937 / ID131577</strain>
    </source>
</reference>
<keyword evidence="1" id="KW-0732">Signal</keyword>
<dbReference type="EMBL" id="CP001854">
    <property type="protein sequence ID" value="ADB53750.1"/>
    <property type="molecule type" value="Genomic_DNA"/>
</dbReference>
<keyword evidence="3" id="KW-1185">Reference proteome</keyword>
<evidence type="ECO:0000313" key="3">
    <source>
        <dbReference type="Proteomes" id="UP000008229"/>
    </source>
</evidence>
<sequence length="185" mass="19043" precursor="true">MLKRIRFLLIGLVALAALASMASTATAGRVRISNSGPFTATSIGTLDLNSPIATLNCTVTLTGTTNPGPIAIGGTAGQVTGVAIAPNPCRGFRVVVLRTPWPIILRDLSLLPTGALFEIPNVQFSVSVCLYQGPIGFLIANGSGIIQILRNTLPGLPTSPCGNGSLSGRGFQFNPTSQVISSDLV</sequence>
<dbReference type="HOGENOM" id="CLU_1501051_0_0_11"/>
<reference evidence="2 3" key="1">
    <citation type="journal article" date="2010" name="Stand. Genomic Sci.">
        <title>Complete genome sequence of Conexibacter woesei type strain (ID131577).</title>
        <authorList>
            <person name="Pukall R."/>
            <person name="Lapidus A."/>
            <person name="Glavina Del Rio T."/>
            <person name="Copeland A."/>
            <person name="Tice H."/>
            <person name="Cheng J.-F."/>
            <person name="Lucas S."/>
            <person name="Chen F."/>
            <person name="Nolan M."/>
            <person name="Bruce D."/>
            <person name="Goodwin L."/>
            <person name="Pitluck S."/>
            <person name="Mavromatis K."/>
            <person name="Ivanova N."/>
            <person name="Ovchinnikova G."/>
            <person name="Pati A."/>
            <person name="Chen A."/>
            <person name="Palaniappan K."/>
            <person name="Land M."/>
            <person name="Hauser L."/>
            <person name="Chang Y.-J."/>
            <person name="Jeffries C.D."/>
            <person name="Chain P."/>
            <person name="Meincke L."/>
            <person name="Sims D."/>
            <person name="Brettin T."/>
            <person name="Detter J.C."/>
            <person name="Rohde M."/>
            <person name="Goeker M."/>
            <person name="Bristow J."/>
            <person name="Eisen J.A."/>
            <person name="Markowitz V."/>
            <person name="Kyrpides N.C."/>
            <person name="Klenk H.-P."/>
            <person name="Hugenholtz P."/>
        </authorList>
    </citation>
    <scope>NUCLEOTIDE SEQUENCE [LARGE SCALE GENOMIC DNA]</scope>
    <source>
        <strain evidence="3">DSM 14684 / CIP 108061 / JCM 11494 / NBRC 100937 / ID131577</strain>
    </source>
</reference>
<feature type="signal peptide" evidence="1">
    <location>
        <begin position="1"/>
        <end position="27"/>
    </location>
</feature>
<proteinExistence type="predicted"/>
<dbReference type="RefSeq" id="WP_012936801.1">
    <property type="nucleotide sequence ID" value="NC_013739.1"/>
</dbReference>
<name>D3FFF7_CONWI</name>
<evidence type="ECO:0000313" key="2">
    <source>
        <dbReference type="EMBL" id="ADB53750.1"/>
    </source>
</evidence>
<gene>
    <name evidence="2" type="ordered locus">Cwoe_5344</name>
</gene>
<organism evidence="2 3">
    <name type="scientific">Conexibacter woesei (strain DSM 14684 / CCUG 47730 / CIP 108061 / JCM 11494 / NBRC 100937 / ID131577)</name>
    <dbReference type="NCBI Taxonomy" id="469383"/>
    <lineage>
        <taxon>Bacteria</taxon>
        <taxon>Bacillati</taxon>
        <taxon>Actinomycetota</taxon>
        <taxon>Thermoleophilia</taxon>
        <taxon>Solirubrobacterales</taxon>
        <taxon>Conexibacteraceae</taxon>
        <taxon>Conexibacter</taxon>
    </lineage>
</organism>
<dbReference type="AlphaFoldDB" id="D3FFF7"/>
<accession>D3FFF7</accession>
<feature type="chain" id="PRO_5003043259" evidence="1">
    <location>
        <begin position="28"/>
        <end position="185"/>
    </location>
</feature>
<protein>
    <submittedName>
        <fullName evidence="2">Uncharacterized protein</fullName>
    </submittedName>
</protein>